<dbReference type="EMBL" id="JAUSVK010000001">
    <property type="protein sequence ID" value="MDQ0390480.1"/>
    <property type="molecule type" value="Genomic_DNA"/>
</dbReference>
<dbReference type="InterPro" id="IPR053714">
    <property type="entry name" value="Iso_Racemase_Enz_sf"/>
</dbReference>
<dbReference type="PANTHER" id="PTHR28047">
    <property type="entry name" value="PROTEIN DCG1"/>
    <property type="match status" value="1"/>
</dbReference>
<dbReference type="Pfam" id="PF01177">
    <property type="entry name" value="Asp_Glu_race"/>
    <property type="match status" value="1"/>
</dbReference>
<keyword evidence="3" id="KW-1185">Reference proteome</keyword>
<proteinExistence type="inferred from homology"/>
<name>A0ABU0F8U0_9HYPH</name>
<comment type="similarity">
    <text evidence="1">Belongs to the HyuE racemase family.</text>
</comment>
<dbReference type="PANTHER" id="PTHR28047:SF5">
    <property type="entry name" value="PROTEIN DCG1"/>
    <property type="match status" value="1"/>
</dbReference>
<dbReference type="InterPro" id="IPR052186">
    <property type="entry name" value="Hydantoin_racemase-like"/>
</dbReference>
<gene>
    <name evidence="2" type="ORF">J3R73_000272</name>
</gene>
<evidence type="ECO:0000313" key="2">
    <source>
        <dbReference type="EMBL" id="MDQ0390480.1"/>
    </source>
</evidence>
<comment type="caution">
    <text evidence="2">The sequence shown here is derived from an EMBL/GenBank/DDBJ whole genome shotgun (WGS) entry which is preliminary data.</text>
</comment>
<sequence length="220" mass="23553">MTRILVLNPNSTSDVTASMDAALDIVRRQDGVDIVCETLAEGPPGIETQEHVESVVLPVVRYFEARPADAYVIGCFSDPGLALARENLRKPVFGIAESAFHMAAGLGARFGIVAIKRGSIPRHMRNIRGLGLIDKLAGDRPLEIGVTEMGDAERVVGRIVEVGRELRDVDGAEVLILGCASMGGYRREIEDRLGLPVVDPTQAAVMRAIGHLTLGYGKAA</sequence>
<dbReference type="RefSeq" id="WP_307421662.1">
    <property type="nucleotide sequence ID" value="NZ_JAUSVK010000001.1"/>
</dbReference>
<reference evidence="2 3" key="1">
    <citation type="submission" date="2023-07" db="EMBL/GenBank/DDBJ databases">
        <title>Genomic Encyclopedia of Type Strains, Phase IV (KMG-IV): sequencing the most valuable type-strain genomes for metagenomic binning, comparative biology and taxonomic classification.</title>
        <authorList>
            <person name="Goeker M."/>
        </authorList>
    </citation>
    <scope>NUCLEOTIDE SEQUENCE [LARGE SCALE GENOMIC DNA]</scope>
    <source>
        <strain evidence="2 3">DSM 5896</strain>
    </source>
</reference>
<dbReference type="Proteomes" id="UP001237448">
    <property type="component" value="Unassembled WGS sequence"/>
</dbReference>
<dbReference type="Gene3D" id="3.40.50.12500">
    <property type="match status" value="1"/>
</dbReference>
<protein>
    <submittedName>
        <fullName evidence="2">Asp/Glu/hydantoin racemase</fullName>
    </submittedName>
</protein>
<evidence type="ECO:0000313" key="3">
    <source>
        <dbReference type="Proteomes" id="UP001237448"/>
    </source>
</evidence>
<dbReference type="InterPro" id="IPR015942">
    <property type="entry name" value="Asp/Glu/hydantoin_racemase"/>
</dbReference>
<evidence type="ECO:0000256" key="1">
    <source>
        <dbReference type="ARBA" id="ARBA00038414"/>
    </source>
</evidence>
<accession>A0ABU0F8U0</accession>
<organism evidence="2 3">
    <name type="scientific">Labrys monachus</name>
    <dbReference type="NCBI Taxonomy" id="217067"/>
    <lineage>
        <taxon>Bacteria</taxon>
        <taxon>Pseudomonadati</taxon>
        <taxon>Pseudomonadota</taxon>
        <taxon>Alphaproteobacteria</taxon>
        <taxon>Hyphomicrobiales</taxon>
        <taxon>Xanthobacteraceae</taxon>
        <taxon>Labrys</taxon>
    </lineage>
</organism>